<dbReference type="Pfam" id="PF00072">
    <property type="entry name" value="Response_reg"/>
    <property type="match status" value="1"/>
</dbReference>
<dbReference type="SUPFAM" id="SSF81606">
    <property type="entry name" value="PP2C-like"/>
    <property type="match status" value="1"/>
</dbReference>
<evidence type="ECO:0000256" key="1">
    <source>
        <dbReference type="ARBA" id="ARBA00000085"/>
    </source>
</evidence>
<dbReference type="SMART" id="SM00448">
    <property type="entry name" value="REC"/>
    <property type="match status" value="1"/>
</dbReference>
<keyword evidence="9" id="KW-0902">Two-component regulatory system</keyword>
<dbReference type="EMBL" id="CP001337">
    <property type="protein sequence ID" value="ACL25339.1"/>
    <property type="molecule type" value="Genomic_DNA"/>
</dbReference>
<feature type="modified residue" description="4-aspartylphosphate" evidence="10">
    <location>
        <position position="57"/>
    </location>
</feature>
<dbReference type="GO" id="GO:0016791">
    <property type="term" value="F:phosphatase activity"/>
    <property type="evidence" value="ECO:0007669"/>
    <property type="project" value="TreeGrafter"/>
</dbReference>
<dbReference type="KEGG" id="cag:Cagg_2467"/>
<dbReference type="Pfam" id="PF07228">
    <property type="entry name" value="SpoIIE"/>
    <property type="match status" value="1"/>
</dbReference>
<evidence type="ECO:0000259" key="11">
    <source>
        <dbReference type="PROSITE" id="PS50110"/>
    </source>
</evidence>
<dbReference type="STRING" id="326427.Cagg_2467"/>
<keyword evidence="3 10" id="KW-0597">Phosphoprotein</keyword>
<accession>B8G3T7</accession>
<dbReference type="HOGENOM" id="CLU_000445_43_7_0"/>
<sequence length="385" mass="43241">MADQLTGRILIIDDSEHNRYLLTRQLERRGHSIATASHGRQGLEYAQREPFDVILLDLMMPEMDGFTVLDQLKRNPQTHHIPVIVISAINEIDDVVRCIEAGAEDYLTKPFNQTLLYAKINACLERKRLRDSEQAYLNAIRYELELGRRTQADFLPTSLPHLTGWEITAAFVPAREVAGDFYDAFLLPDQRLVCFLGDVCDKGVGAALFMALTRSLLRAFIEQAATNGTDPLRAVAMTNEYIARHHRANRTFSTIFCIMFEPQSDLARYVNAGHPEPLIIRADGSVSHLITTGPAVGWIADARFTIETTTLRAGDILFAYTDGVTEARTRNGEMFGEGRLLSTITTAYKQTLRLDVIQQAVMMYTGQPQPVDDLTMLAVCRCRTD</sequence>
<evidence type="ECO:0000256" key="9">
    <source>
        <dbReference type="ARBA" id="ARBA00023012"/>
    </source>
</evidence>
<dbReference type="PANTHER" id="PTHR43156:SF2">
    <property type="entry name" value="STAGE II SPORULATION PROTEIN E"/>
    <property type="match status" value="1"/>
</dbReference>
<dbReference type="PANTHER" id="PTHR43156">
    <property type="entry name" value="STAGE II SPORULATION PROTEIN E-RELATED"/>
    <property type="match status" value="1"/>
</dbReference>
<evidence type="ECO:0000256" key="10">
    <source>
        <dbReference type="PROSITE-ProRule" id="PRU00169"/>
    </source>
</evidence>
<comment type="catalytic activity">
    <reaction evidence="1">
        <text>ATP + protein L-histidine = ADP + protein N-phospho-L-histidine.</text>
        <dbReference type="EC" id="2.7.13.3"/>
    </reaction>
</comment>
<evidence type="ECO:0000256" key="3">
    <source>
        <dbReference type="ARBA" id="ARBA00022553"/>
    </source>
</evidence>
<evidence type="ECO:0000256" key="2">
    <source>
        <dbReference type="ARBA" id="ARBA00012438"/>
    </source>
</evidence>
<keyword evidence="5" id="KW-0547">Nucleotide-binding</keyword>
<feature type="domain" description="Response regulatory" evidence="11">
    <location>
        <begin position="8"/>
        <end position="124"/>
    </location>
</feature>
<protein>
    <recommendedName>
        <fullName evidence="2">histidine kinase</fullName>
        <ecNumber evidence="2">2.7.13.3</ecNumber>
    </recommendedName>
</protein>
<dbReference type="GO" id="GO:0005524">
    <property type="term" value="F:ATP binding"/>
    <property type="evidence" value="ECO:0007669"/>
    <property type="project" value="UniProtKB-KW"/>
</dbReference>
<keyword evidence="4" id="KW-0808">Transferase</keyword>
<dbReference type="Proteomes" id="UP000002508">
    <property type="component" value="Chromosome"/>
</dbReference>
<evidence type="ECO:0000313" key="13">
    <source>
        <dbReference type="Proteomes" id="UP000002508"/>
    </source>
</evidence>
<dbReference type="InterPro" id="IPR001789">
    <property type="entry name" value="Sig_transdc_resp-reg_receiver"/>
</dbReference>
<dbReference type="InterPro" id="IPR001932">
    <property type="entry name" value="PPM-type_phosphatase-like_dom"/>
</dbReference>
<keyword evidence="13" id="KW-1185">Reference proteome</keyword>
<dbReference type="Gene3D" id="3.40.50.2300">
    <property type="match status" value="1"/>
</dbReference>
<keyword evidence="6" id="KW-0418">Kinase</keyword>
<dbReference type="RefSeq" id="WP_015941197.1">
    <property type="nucleotide sequence ID" value="NC_011831.1"/>
</dbReference>
<organism evidence="12 13">
    <name type="scientific">Chloroflexus aggregans (strain MD-66 / DSM 9485)</name>
    <dbReference type="NCBI Taxonomy" id="326427"/>
    <lineage>
        <taxon>Bacteria</taxon>
        <taxon>Bacillati</taxon>
        <taxon>Chloroflexota</taxon>
        <taxon>Chloroflexia</taxon>
        <taxon>Chloroflexales</taxon>
        <taxon>Chloroflexineae</taxon>
        <taxon>Chloroflexaceae</taxon>
        <taxon>Chloroflexus</taxon>
    </lineage>
</organism>
<reference evidence="12" key="1">
    <citation type="submission" date="2008-12" db="EMBL/GenBank/DDBJ databases">
        <title>Complete sequence of Chloroflexus aggregans DSM 9485.</title>
        <authorList>
            <consortium name="US DOE Joint Genome Institute"/>
            <person name="Lucas S."/>
            <person name="Copeland A."/>
            <person name="Lapidus A."/>
            <person name="Glavina del Rio T."/>
            <person name="Dalin E."/>
            <person name="Tice H."/>
            <person name="Pitluck S."/>
            <person name="Foster B."/>
            <person name="Larimer F."/>
            <person name="Land M."/>
            <person name="Hauser L."/>
            <person name="Kyrpides N."/>
            <person name="Mikhailova N."/>
            <person name="Bryant D."/>
            <person name="Richardson P."/>
        </authorList>
    </citation>
    <scope>NUCLEOTIDE SEQUENCE</scope>
    <source>
        <strain evidence="12">DSM 9485</strain>
    </source>
</reference>
<keyword evidence="7" id="KW-0378">Hydrolase</keyword>
<dbReference type="GO" id="GO:0000160">
    <property type="term" value="P:phosphorelay signal transduction system"/>
    <property type="evidence" value="ECO:0007669"/>
    <property type="project" value="UniProtKB-KW"/>
</dbReference>
<dbReference type="SUPFAM" id="SSF52172">
    <property type="entry name" value="CheY-like"/>
    <property type="match status" value="1"/>
</dbReference>
<dbReference type="SMART" id="SM00331">
    <property type="entry name" value="PP2C_SIG"/>
    <property type="match status" value="1"/>
</dbReference>
<evidence type="ECO:0000256" key="6">
    <source>
        <dbReference type="ARBA" id="ARBA00022777"/>
    </source>
</evidence>
<dbReference type="InterPro" id="IPR036457">
    <property type="entry name" value="PPM-type-like_dom_sf"/>
</dbReference>
<dbReference type="EC" id="2.7.13.3" evidence="2"/>
<dbReference type="AlphaFoldDB" id="B8G3T7"/>
<evidence type="ECO:0000313" key="12">
    <source>
        <dbReference type="EMBL" id="ACL25339.1"/>
    </source>
</evidence>
<dbReference type="OrthoDB" id="9763484at2"/>
<dbReference type="FunFam" id="3.40.50.2300:FF:000121">
    <property type="entry name" value="Sensor histidine kinase RcsC"/>
    <property type="match status" value="1"/>
</dbReference>
<dbReference type="eggNOG" id="COG3706">
    <property type="taxonomic scope" value="Bacteria"/>
</dbReference>
<keyword evidence="8" id="KW-0067">ATP-binding</keyword>
<dbReference type="InterPro" id="IPR052016">
    <property type="entry name" value="Bact_Sigma-Reg"/>
</dbReference>
<evidence type="ECO:0000256" key="4">
    <source>
        <dbReference type="ARBA" id="ARBA00022679"/>
    </source>
</evidence>
<evidence type="ECO:0000256" key="5">
    <source>
        <dbReference type="ARBA" id="ARBA00022741"/>
    </source>
</evidence>
<evidence type="ECO:0000256" key="8">
    <source>
        <dbReference type="ARBA" id="ARBA00022840"/>
    </source>
</evidence>
<proteinExistence type="predicted"/>
<dbReference type="InterPro" id="IPR011006">
    <property type="entry name" value="CheY-like_superfamily"/>
</dbReference>
<evidence type="ECO:0000256" key="7">
    <source>
        <dbReference type="ARBA" id="ARBA00022801"/>
    </source>
</evidence>
<dbReference type="GO" id="GO:0004673">
    <property type="term" value="F:protein histidine kinase activity"/>
    <property type="evidence" value="ECO:0007669"/>
    <property type="project" value="UniProtKB-EC"/>
</dbReference>
<dbReference type="eggNOG" id="COG2208">
    <property type="taxonomic scope" value="Bacteria"/>
</dbReference>
<dbReference type="Gene3D" id="3.60.40.10">
    <property type="entry name" value="PPM-type phosphatase domain"/>
    <property type="match status" value="1"/>
</dbReference>
<gene>
    <name evidence="12" type="ordered locus">Cagg_2467</name>
</gene>
<dbReference type="PROSITE" id="PS50110">
    <property type="entry name" value="RESPONSE_REGULATORY"/>
    <property type="match status" value="1"/>
</dbReference>
<name>B8G3T7_CHLAD</name>